<keyword evidence="6" id="KW-0479">Metal-binding</keyword>
<evidence type="ECO:0000256" key="10">
    <source>
        <dbReference type="ARBA" id="ARBA00023033"/>
    </source>
</evidence>
<evidence type="ECO:0000256" key="5">
    <source>
        <dbReference type="ARBA" id="ARBA00022692"/>
    </source>
</evidence>
<evidence type="ECO:0000256" key="3">
    <source>
        <dbReference type="ARBA" id="ARBA00010617"/>
    </source>
</evidence>
<keyword evidence="8" id="KW-0560">Oxidoreductase</keyword>
<evidence type="ECO:0000313" key="13">
    <source>
        <dbReference type="EMBL" id="CAH2080372.1"/>
    </source>
</evidence>
<dbReference type="PRINTS" id="PR00463">
    <property type="entry name" value="EP450I"/>
</dbReference>
<dbReference type="GO" id="GO:0016020">
    <property type="term" value="C:membrane"/>
    <property type="evidence" value="ECO:0007669"/>
    <property type="project" value="UniProtKB-SubCell"/>
</dbReference>
<dbReference type="Gene3D" id="1.10.630.10">
    <property type="entry name" value="Cytochrome P450"/>
    <property type="match status" value="1"/>
</dbReference>
<dbReference type="InterPro" id="IPR036396">
    <property type="entry name" value="Cyt_P450_sf"/>
</dbReference>
<keyword evidence="11" id="KW-0472">Membrane</keyword>
<keyword evidence="10" id="KW-0503">Monooxygenase</keyword>
<reference evidence="13 14" key="1">
    <citation type="submission" date="2022-03" db="EMBL/GenBank/DDBJ databases">
        <authorList>
            <person name="Nunn A."/>
            <person name="Chopra R."/>
            <person name="Nunn A."/>
            <person name="Contreras Garrido A."/>
        </authorList>
    </citation>
    <scope>NUCLEOTIDE SEQUENCE [LARGE SCALE GENOMIC DNA]</scope>
</reference>
<evidence type="ECO:0000256" key="6">
    <source>
        <dbReference type="ARBA" id="ARBA00022723"/>
    </source>
</evidence>
<dbReference type="Proteomes" id="UP000836841">
    <property type="component" value="Unassembled WGS sequence"/>
</dbReference>
<keyword evidence="9" id="KW-0408">Iron</keyword>
<feature type="region of interest" description="Disordered" evidence="12">
    <location>
        <begin position="153"/>
        <end position="180"/>
    </location>
</feature>
<dbReference type="InterPro" id="IPR001128">
    <property type="entry name" value="Cyt_P450"/>
</dbReference>
<dbReference type="InterPro" id="IPR002401">
    <property type="entry name" value="Cyt_P450_E_grp-I"/>
</dbReference>
<proteinExistence type="inferred from homology"/>
<evidence type="ECO:0008006" key="15">
    <source>
        <dbReference type="Google" id="ProtNLM"/>
    </source>
</evidence>
<evidence type="ECO:0000256" key="9">
    <source>
        <dbReference type="ARBA" id="ARBA00023004"/>
    </source>
</evidence>
<evidence type="ECO:0000256" key="4">
    <source>
        <dbReference type="ARBA" id="ARBA00022617"/>
    </source>
</evidence>
<accession>A0AAU9TAD4</accession>
<keyword evidence="4" id="KW-0349">Heme</keyword>
<evidence type="ECO:0000256" key="2">
    <source>
        <dbReference type="ARBA" id="ARBA00004370"/>
    </source>
</evidence>
<evidence type="ECO:0000256" key="11">
    <source>
        <dbReference type="ARBA" id="ARBA00023136"/>
    </source>
</evidence>
<evidence type="ECO:0000256" key="7">
    <source>
        <dbReference type="ARBA" id="ARBA00022989"/>
    </source>
</evidence>
<comment type="subcellular location">
    <subcellularLocation>
        <location evidence="2">Membrane</location>
    </subcellularLocation>
</comment>
<dbReference type="GO" id="GO:0016705">
    <property type="term" value="F:oxidoreductase activity, acting on paired donors, with incorporation or reduction of molecular oxygen"/>
    <property type="evidence" value="ECO:0007669"/>
    <property type="project" value="InterPro"/>
</dbReference>
<dbReference type="Pfam" id="PF00067">
    <property type="entry name" value="p450"/>
    <property type="match status" value="1"/>
</dbReference>
<comment type="cofactor">
    <cofactor evidence="1">
        <name>heme</name>
        <dbReference type="ChEBI" id="CHEBI:30413"/>
    </cofactor>
</comment>
<dbReference type="GO" id="GO:0005506">
    <property type="term" value="F:iron ion binding"/>
    <property type="evidence" value="ECO:0007669"/>
    <property type="project" value="InterPro"/>
</dbReference>
<dbReference type="EMBL" id="CAJVSB020000889">
    <property type="protein sequence ID" value="CAH2080372.1"/>
    <property type="molecule type" value="Genomic_DNA"/>
</dbReference>
<organism evidence="13 14">
    <name type="scientific">Thlaspi arvense</name>
    <name type="common">Field penny-cress</name>
    <dbReference type="NCBI Taxonomy" id="13288"/>
    <lineage>
        <taxon>Eukaryota</taxon>
        <taxon>Viridiplantae</taxon>
        <taxon>Streptophyta</taxon>
        <taxon>Embryophyta</taxon>
        <taxon>Tracheophyta</taxon>
        <taxon>Spermatophyta</taxon>
        <taxon>Magnoliopsida</taxon>
        <taxon>eudicotyledons</taxon>
        <taxon>Gunneridae</taxon>
        <taxon>Pentapetalae</taxon>
        <taxon>rosids</taxon>
        <taxon>malvids</taxon>
        <taxon>Brassicales</taxon>
        <taxon>Brassicaceae</taxon>
        <taxon>Thlaspideae</taxon>
        <taxon>Thlaspi</taxon>
    </lineage>
</organism>
<protein>
    <recommendedName>
        <fullName evidence="15">Cytochrome P450</fullName>
    </recommendedName>
</protein>
<gene>
    <name evidence="13" type="ORF">TAV2_LOCUS26104</name>
</gene>
<sequence length="180" mass="20671">MEWAMSLLVNHPEVLKKAREEIDSHVGQDRLVDELDLSNLHYLHAIISKTFRLFPAAPLLVPHMPLEDYTIGGYYVPRGSILLVNAWSIHRDPEVWMDDPTSFKPERFEGRKCFEWERGSEKPVDLREGKGTTMPKLEPLEVMCKARPIMKQGYSLSKNSARGKPTMDLRPKRPGKFSLG</sequence>
<evidence type="ECO:0000313" key="14">
    <source>
        <dbReference type="Proteomes" id="UP000836841"/>
    </source>
</evidence>
<dbReference type="InterPro" id="IPR050651">
    <property type="entry name" value="Plant_Cytochrome_P450_Monoox"/>
</dbReference>
<dbReference type="PANTHER" id="PTHR47947:SF26">
    <property type="entry name" value="CYTOCHROME P450"/>
    <property type="match status" value="1"/>
</dbReference>
<comment type="similarity">
    <text evidence="3">Belongs to the cytochrome P450 family.</text>
</comment>
<name>A0AAU9TAD4_THLAR</name>
<keyword evidence="7" id="KW-1133">Transmembrane helix</keyword>
<comment type="caution">
    <text evidence="13">The sequence shown here is derived from an EMBL/GenBank/DDBJ whole genome shotgun (WGS) entry which is preliminary data.</text>
</comment>
<dbReference type="GO" id="GO:0020037">
    <property type="term" value="F:heme binding"/>
    <property type="evidence" value="ECO:0007669"/>
    <property type="project" value="InterPro"/>
</dbReference>
<dbReference type="SUPFAM" id="SSF48264">
    <property type="entry name" value="Cytochrome P450"/>
    <property type="match status" value="1"/>
</dbReference>
<evidence type="ECO:0000256" key="12">
    <source>
        <dbReference type="SAM" id="MobiDB-lite"/>
    </source>
</evidence>
<keyword evidence="14" id="KW-1185">Reference proteome</keyword>
<dbReference type="GO" id="GO:0004497">
    <property type="term" value="F:monooxygenase activity"/>
    <property type="evidence" value="ECO:0007669"/>
    <property type="project" value="UniProtKB-KW"/>
</dbReference>
<keyword evidence="5" id="KW-0812">Transmembrane</keyword>
<dbReference type="PANTHER" id="PTHR47947">
    <property type="entry name" value="CYTOCHROME P450 82C3-RELATED"/>
    <property type="match status" value="1"/>
</dbReference>
<evidence type="ECO:0000256" key="1">
    <source>
        <dbReference type="ARBA" id="ARBA00001971"/>
    </source>
</evidence>
<evidence type="ECO:0000256" key="8">
    <source>
        <dbReference type="ARBA" id="ARBA00023002"/>
    </source>
</evidence>
<dbReference type="AlphaFoldDB" id="A0AAU9TAD4"/>